<sequence length="401" mass="44007">MATRPRPNPDAWDSDFEVQSSEDDSAEDDVQDSDSDEAMAPAAFRTPRRARRRARPPPAPRKKRRGLVDESSDSSDDDDGAPPPGYAYCAVCRRDVHADSFSAAVLRGDYGYNMAEPYCLAHSPQDLRDYRASGEGGASRLQTTTLDSGRRAFARADRDDPLVAADALDAAAVAAGSDSDDSSDSSDDDAPPPPRLRRHADAASPRRRLDFDDVSDDEEEARAPEAECAICLAPIRDEEAFSTACAHQFHTACVAQQAAHDRAARRERGGVAQAQRCPLCRTPFPEVVAAAARGAATELATRETADLRPGMNVEVQWELDGAPTWYRAKLVRHLGPHSRHTTINPNELPDRFLAARGFMMKYDGESEERGAWLASDGLLLDATEGISMHWRPARRRRRRVA</sequence>
<feature type="domain" description="RING-type" evidence="6">
    <location>
        <begin position="228"/>
        <end position="281"/>
    </location>
</feature>
<feature type="compositionally biased region" description="Acidic residues" evidence="5">
    <location>
        <begin position="70"/>
        <end position="80"/>
    </location>
</feature>
<gene>
    <name evidence="7" type="ORF">PECAL_1P21920</name>
</gene>
<dbReference type="GO" id="GO:0016567">
    <property type="term" value="P:protein ubiquitination"/>
    <property type="evidence" value="ECO:0007669"/>
    <property type="project" value="TreeGrafter"/>
</dbReference>
<evidence type="ECO:0000256" key="5">
    <source>
        <dbReference type="SAM" id="MobiDB-lite"/>
    </source>
</evidence>
<feature type="compositionally biased region" description="Basic residues" evidence="5">
    <location>
        <begin position="46"/>
        <end position="65"/>
    </location>
</feature>
<feature type="compositionally biased region" description="Acidic residues" evidence="5">
    <location>
        <begin position="178"/>
        <end position="190"/>
    </location>
</feature>
<dbReference type="Pfam" id="PF17123">
    <property type="entry name" value="zf-RING_11"/>
    <property type="match status" value="1"/>
</dbReference>
<dbReference type="InterPro" id="IPR001841">
    <property type="entry name" value="Znf_RING"/>
</dbReference>
<dbReference type="AlphaFoldDB" id="A0A8J2WSQ4"/>
<dbReference type="GO" id="GO:0061630">
    <property type="term" value="F:ubiquitin protein ligase activity"/>
    <property type="evidence" value="ECO:0007669"/>
    <property type="project" value="TreeGrafter"/>
</dbReference>
<evidence type="ECO:0000256" key="2">
    <source>
        <dbReference type="ARBA" id="ARBA00022771"/>
    </source>
</evidence>
<keyword evidence="8" id="KW-1185">Reference proteome</keyword>
<feature type="region of interest" description="Disordered" evidence="5">
    <location>
        <begin position="1"/>
        <end position="87"/>
    </location>
</feature>
<keyword evidence="3" id="KW-0862">Zinc</keyword>
<feature type="region of interest" description="Disordered" evidence="5">
    <location>
        <begin position="173"/>
        <end position="223"/>
    </location>
</feature>
<evidence type="ECO:0000259" key="6">
    <source>
        <dbReference type="PROSITE" id="PS50089"/>
    </source>
</evidence>
<feature type="compositionally biased region" description="Acidic residues" evidence="5">
    <location>
        <begin position="12"/>
        <end position="37"/>
    </location>
</feature>
<evidence type="ECO:0000256" key="3">
    <source>
        <dbReference type="ARBA" id="ARBA00022833"/>
    </source>
</evidence>
<name>A0A8J2WSQ4_9STRA</name>
<dbReference type="PROSITE" id="PS50089">
    <property type="entry name" value="ZF_RING_2"/>
    <property type="match status" value="1"/>
</dbReference>
<keyword evidence="2 4" id="KW-0863">Zinc-finger</keyword>
<evidence type="ECO:0000313" key="7">
    <source>
        <dbReference type="EMBL" id="CAH0365739.1"/>
    </source>
</evidence>
<dbReference type="EMBL" id="CAKKNE010000001">
    <property type="protein sequence ID" value="CAH0365739.1"/>
    <property type="molecule type" value="Genomic_DNA"/>
</dbReference>
<proteinExistence type="predicted"/>
<evidence type="ECO:0000256" key="1">
    <source>
        <dbReference type="ARBA" id="ARBA00022723"/>
    </source>
</evidence>
<dbReference type="PANTHER" id="PTHR45969">
    <property type="entry name" value="RING ZINC FINGER PROTEIN-RELATED"/>
    <property type="match status" value="1"/>
</dbReference>
<comment type="caution">
    <text evidence="7">The sequence shown here is derived from an EMBL/GenBank/DDBJ whole genome shotgun (WGS) entry which is preliminary data.</text>
</comment>
<evidence type="ECO:0000313" key="8">
    <source>
        <dbReference type="Proteomes" id="UP000789595"/>
    </source>
</evidence>
<evidence type="ECO:0000256" key="4">
    <source>
        <dbReference type="PROSITE-ProRule" id="PRU00175"/>
    </source>
</evidence>
<accession>A0A8J2WSQ4</accession>
<reference evidence="7" key="1">
    <citation type="submission" date="2021-11" db="EMBL/GenBank/DDBJ databases">
        <authorList>
            <consortium name="Genoscope - CEA"/>
            <person name="William W."/>
        </authorList>
    </citation>
    <scope>NUCLEOTIDE SEQUENCE</scope>
</reference>
<keyword evidence="1" id="KW-0479">Metal-binding</keyword>
<dbReference type="InterPro" id="IPR013083">
    <property type="entry name" value="Znf_RING/FYVE/PHD"/>
</dbReference>
<dbReference type="Proteomes" id="UP000789595">
    <property type="component" value="Unassembled WGS sequence"/>
</dbReference>
<dbReference type="PANTHER" id="PTHR45969:SF69">
    <property type="entry name" value="FINGER DOMAIN PROTEIN, PUTATIVE (AFU_ORTHOLOGUE AFUA_3G12190)-RELATED"/>
    <property type="match status" value="1"/>
</dbReference>
<organism evidence="7 8">
    <name type="scientific">Pelagomonas calceolata</name>
    <dbReference type="NCBI Taxonomy" id="35677"/>
    <lineage>
        <taxon>Eukaryota</taxon>
        <taxon>Sar</taxon>
        <taxon>Stramenopiles</taxon>
        <taxon>Ochrophyta</taxon>
        <taxon>Pelagophyceae</taxon>
        <taxon>Pelagomonadales</taxon>
        <taxon>Pelagomonadaceae</taxon>
        <taxon>Pelagomonas</taxon>
    </lineage>
</organism>
<dbReference type="SMART" id="SM00184">
    <property type="entry name" value="RING"/>
    <property type="match status" value="1"/>
</dbReference>
<dbReference type="Gene3D" id="3.30.40.10">
    <property type="entry name" value="Zinc/RING finger domain, C3HC4 (zinc finger)"/>
    <property type="match status" value="1"/>
</dbReference>
<dbReference type="GO" id="GO:0008270">
    <property type="term" value="F:zinc ion binding"/>
    <property type="evidence" value="ECO:0007669"/>
    <property type="project" value="UniProtKB-KW"/>
</dbReference>
<dbReference type="SUPFAM" id="SSF57850">
    <property type="entry name" value="RING/U-box"/>
    <property type="match status" value="1"/>
</dbReference>
<protein>
    <recommendedName>
        <fullName evidence="6">RING-type domain-containing protein</fullName>
    </recommendedName>
</protein>